<feature type="transmembrane region" description="Helical" evidence="1">
    <location>
        <begin position="24"/>
        <end position="42"/>
    </location>
</feature>
<dbReference type="PANTHER" id="PTHR43267:SF2">
    <property type="entry name" value="TRNA THREONYLCARBAMOYLADENOSINE DEHYDRATASE 1-RELATED"/>
    <property type="match status" value="1"/>
</dbReference>
<evidence type="ECO:0000313" key="3">
    <source>
        <dbReference type="EMBL" id="KAG1308441.1"/>
    </source>
</evidence>
<keyword evidence="4" id="KW-1185">Reference proteome</keyword>
<dbReference type="InterPro" id="IPR045886">
    <property type="entry name" value="ThiF/MoeB/HesA"/>
</dbReference>
<organism evidence="3 4">
    <name type="scientific">Rhizopus oryzae</name>
    <name type="common">Mucormycosis agent</name>
    <name type="synonym">Rhizopus arrhizus var. delemar</name>
    <dbReference type="NCBI Taxonomy" id="64495"/>
    <lineage>
        <taxon>Eukaryota</taxon>
        <taxon>Fungi</taxon>
        <taxon>Fungi incertae sedis</taxon>
        <taxon>Mucoromycota</taxon>
        <taxon>Mucoromycotina</taxon>
        <taxon>Mucoromycetes</taxon>
        <taxon>Mucorales</taxon>
        <taxon>Mucorineae</taxon>
        <taxon>Rhizopodaceae</taxon>
        <taxon>Rhizopus</taxon>
    </lineage>
</organism>
<dbReference type="GO" id="GO:0005741">
    <property type="term" value="C:mitochondrial outer membrane"/>
    <property type="evidence" value="ECO:0007669"/>
    <property type="project" value="TreeGrafter"/>
</dbReference>
<feature type="domain" description="THIF-type NAD/FAD binding fold" evidence="2">
    <location>
        <begin position="99"/>
        <end position="340"/>
    </location>
</feature>
<comment type="caution">
    <text evidence="3">The sequence shown here is derived from an EMBL/GenBank/DDBJ whole genome shotgun (WGS) entry which is preliminary data.</text>
</comment>
<dbReference type="GO" id="GO:0061503">
    <property type="term" value="F:tRNA threonylcarbamoyladenosine dehydratase"/>
    <property type="evidence" value="ECO:0007669"/>
    <property type="project" value="TreeGrafter"/>
</dbReference>
<evidence type="ECO:0000313" key="4">
    <source>
        <dbReference type="Proteomes" id="UP000716291"/>
    </source>
</evidence>
<dbReference type="CDD" id="cd00755">
    <property type="entry name" value="YgdL_like"/>
    <property type="match status" value="1"/>
</dbReference>
<dbReference type="Gene3D" id="3.40.50.720">
    <property type="entry name" value="NAD(P)-binding Rossmann-like Domain"/>
    <property type="match status" value="1"/>
</dbReference>
<dbReference type="Pfam" id="PF00899">
    <property type="entry name" value="ThiF"/>
    <property type="match status" value="1"/>
</dbReference>
<evidence type="ECO:0000256" key="1">
    <source>
        <dbReference type="SAM" id="Phobius"/>
    </source>
</evidence>
<dbReference type="AlphaFoldDB" id="A0A9P7BSH2"/>
<accession>A0A9P7BSH2</accession>
<dbReference type="FunFam" id="3.40.50.720:FF:000449">
    <property type="entry name" value="Ubiquitin-activating enzyme (E1), putative"/>
    <property type="match status" value="1"/>
</dbReference>
<reference evidence="3" key="1">
    <citation type="journal article" date="2020" name="Microb. Genom.">
        <title>Genetic diversity of clinical and environmental Mucorales isolates obtained from an investigation of mucormycosis cases among solid organ transplant recipients.</title>
        <authorList>
            <person name="Nguyen M.H."/>
            <person name="Kaul D."/>
            <person name="Muto C."/>
            <person name="Cheng S.J."/>
            <person name="Richter R.A."/>
            <person name="Bruno V.M."/>
            <person name="Liu G."/>
            <person name="Beyhan S."/>
            <person name="Sundermann A.J."/>
            <person name="Mounaud S."/>
            <person name="Pasculle A.W."/>
            <person name="Nierman W.C."/>
            <person name="Driscoll E."/>
            <person name="Cumbie R."/>
            <person name="Clancy C.J."/>
            <person name="Dupont C.L."/>
        </authorList>
    </citation>
    <scope>NUCLEOTIDE SEQUENCE</scope>
    <source>
        <strain evidence="3">GL11</strain>
    </source>
</reference>
<name>A0A9P7BSH2_RHIOR</name>
<proteinExistence type="predicted"/>
<dbReference type="GO" id="GO:0061504">
    <property type="term" value="P:cyclic threonylcarbamoyladenosine biosynthetic process"/>
    <property type="evidence" value="ECO:0007669"/>
    <property type="project" value="TreeGrafter"/>
</dbReference>
<dbReference type="InterPro" id="IPR035985">
    <property type="entry name" value="Ubiquitin-activating_enz"/>
</dbReference>
<protein>
    <recommendedName>
        <fullName evidence="2">THIF-type NAD/FAD binding fold domain-containing protein</fullName>
    </recommendedName>
</protein>
<dbReference type="InterPro" id="IPR000594">
    <property type="entry name" value="ThiF_NAD_FAD-bd"/>
</dbReference>
<keyword evidence="1" id="KW-1133">Transmembrane helix</keyword>
<dbReference type="PANTHER" id="PTHR43267">
    <property type="entry name" value="TRNA THREONYLCARBAMOYLADENOSINE DEHYDRATASE"/>
    <property type="match status" value="1"/>
</dbReference>
<dbReference type="GO" id="GO:0008641">
    <property type="term" value="F:ubiquitin-like modifier activating enzyme activity"/>
    <property type="evidence" value="ECO:0007669"/>
    <property type="project" value="InterPro"/>
</dbReference>
<dbReference type="EMBL" id="JAANQT010000779">
    <property type="protein sequence ID" value="KAG1308441.1"/>
    <property type="molecule type" value="Genomic_DNA"/>
</dbReference>
<dbReference type="SUPFAM" id="SSF69572">
    <property type="entry name" value="Activating enzymes of the ubiquitin-like proteins"/>
    <property type="match status" value="1"/>
</dbReference>
<keyword evidence="1" id="KW-0812">Transmembrane</keyword>
<gene>
    <name evidence="3" type="ORF">G6F64_006041</name>
</gene>
<sequence>MSTITLFAETTQRFLERNSNAVKLSLTAVAASALTAVSIISYQTNQRRLRARSLKDELKEAELHRPIDLTPVGTTISHHIPPNLFTEQSIEAQLSKMTEFLGKTGARKVRESFVIVVGAGGVGSWAALMLLRSGIKRIRIIDFDQVTLSSLNRHAVATLEDVGTPKVRCIKKHFNEIAPFVQVEDCIDLLNEDNVDDLLGGNPDFVIDAIDNINTKIDLMKYCYEKKLNVISSMGAGAKADPSRIQIADISETFEDPLARTVRKKLKKLGILSGIQVAYSTEKPSHVKLLPLEEEKVEDREEFAALPDFRARILPVLGTIPSMFGMAIAANIILCIAKYSDFDPLAIKLREGLYGRVHKEMMTREQKRFKEMVCTLDVRDVGYIFEEMWHGKSILSGPSDKLCLTRWDKTKRLGYLNTVCMTRIEANTHDSLPENTDLEKYYGKEVYNRVIDRFNQQEIQHKTWEQVL</sequence>
<feature type="transmembrane region" description="Helical" evidence="1">
    <location>
        <begin position="113"/>
        <end position="131"/>
    </location>
</feature>
<keyword evidence="1" id="KW-0472">Membrane</keyword>
<dbReference type="OrthoDB" id="10265862at2759"/>
<evidence type="ECO:0000259" key="2">
    <source>
        <dbReference type="Pfam" id="PF00899"/>
    </source>
</evidence>
<dbReference type="Proteomes" id="UP000716291">
    <property type="component" value="Unassembled WGS sequence"/>
</dbReference>